<dbReference type="AlphaFoldDB" id="A0A1H3T0B0"/>
<reference evidence="3" key="1">
    <citation type="submission" date="2016-10" db="EMBL/GenBank/DDBJ databases">
        <authorList>
            <person name="Varghese N."/>
            <person name="Submissions S."/>
        </authorList>
    </citation>
    <scope>NUCLEOTIDE SEQUENCE [LARGE SCALE GENOMIC DNA]</scope>
    <source>
        <strain evidence="3">DSM 100420</strain>
    </source>
</reference>
<sequence>MLQRIIILIVAAAIAAFLGLGQFSGVALSGATILVVPALVLGILGLLGVFAA</sequence>
<dbReference type="STRING" id="1244108.SAMN05444004_11495"/>
<gene>
    <name evidence="2" type="ORF">SAMN05444004_11495</name>
</gene>
<proteinExistence type="predicted"/>
<accession>A0A1H3T0B0</accession>
<evidence type="ECO:0008006" key="4">
    <source>
        <dbReference type="Google" id="ProtNLM"/>
    </source>
</evidence>
<name>A0A1H3T0B0_9RHOB</name>
<dbReference type="Proteomes" id="UP000198914">
    <property type="component" value="Unassembled WGS sequence"/>
</dbReference>
<keyword evidence="1" id="KW-0472">Membrane</keyword>
<dbReference type="RefSeq" id="WP_092647116.1">
    <property type="nucleotide sequence ID" value="NZ_FNPX01000014.1"/>
</dbReference>
<organism evidence="2 3">
    <name type="scientific">Jannaschia faecimaris</name>
    <dbReference type="NCBI Taxonomy" id="1244108"/>
    <lineage>
        <taxon>Bacteria</taxon>
        <taxon>Pseudomonadati</taxon>
        <taxon>Pseudomonadota</taxon>
        <taxon>Alphaproteobacteria</taxon>
        <taxon>Rhodobacterales</taxon>
        <taxon>Roseobacteraceae</taxon>
        <taxon>Jannaschia</taxon>
    </lineage>
</organism>
<evidence type="ECO:0000256" key="1">
    <source>
        <dbReference type="SAM" id="Phobius"/>
    </source>
</evidence>
<keyword evidence="1" id="KW-1133">Transmembrane helix</keyword>
<dbReference type="EMBL" id="FNPX01000014">
    <property type="protein sequence ID" value="SDZ43793.1"/>
    <property type="molecule type" value="Genomic_DNA"/>
</dbReference>
<keyword evidence="1" id="KW-0812">Transmembrane</keyword>
<protein>
    <recommendedName>
        <fullName evidence="4">DUF1328 domain-containing protein</fullName>
    </recommendedName>
</protein>
<feature type="transmembrane region" description="Helical" evidence="1">
    <location>
        <begin position="31"/>
        <end position="51"/>
    </location>
</feature>
<evidence type="ECO:0000313" key="2">
    <source>
        <dbReference type="EMBL" id="SDZ43793.1"/>
    </source>
</evidence>
<evidence type="ECO:0000313" key="3">
    <source>
        <dbReference type="Proteomes" id="UP000198914"/>
    </source>
</evidence>
<keyword evidence="3" id="KW-1185">Reference proteome</keyword>